<dbReference type="Proteomes" id="UP001164743">
    <property type="component" value="Chromosome 1A"/>
</dbReference>
<reference evidence="2" key="1">
    <citation type="submission" date="2022-10" db="EMBL/GenBank/DDBJ databases">
        <title>Puccinia triticina Genome sequencing and assembly.</title>
        <authorList>
            <person name="Li C."/>
        </authorList>
    </citation>
    <scope>NUCLEOTIDE SEQUENCE</scope>
    <source>
        <strain evidence="2">Pt15</strain>
    </source>
</reference>
<evidence type="ECO:0000313" key="3">
    <source>
        <dbReference type="Proteomes" id="UP001164743"/>
    </source>
</evidence>
<evidence type="ECO:0000313" key="2">
    <source>
        <dbReference type="EMBL" id="WAQ81347.1"/>
    </source>
</evidence>
<evidence type="ECO:0000256" key="1">
    <source>
        <dbReference type="SAM" id="MobiDB-lite"/>
    </source>
</evidence>
<keyword evidence="3" id="KW-1185">Reference proteome</keyword>
<gene>
    <name evidence="2" type="ORF">PtA15_1A687</name>
</gene>
<dbReference type="RefSeq" id="XP_053016902.1">
    <property type="nucleotide sequence ID" value="XM_053165740.1"/>
</dbReference>
<proteinExistence type="predicted"/>
<feature type="region of interest" description="Disordered" evidence="1">
    <location>
        <begin position="55"/>
        <end position="82"/>
    </location>
</feature>
<name>A0ABY7CBQ6_9BASI</name>
<dbReference type="EMBL" id="CP110421">
    <property type="protein sequence ID" value="WAQ81347.1"/>
    <property type="molecule type" value="Genomic_DNA"/>
</dbReference>
<feature type="compositionally biased region" description="Basic residues" evidence="1">
    <location>
        <begin position="71"/>
        <end position="82"/>
    </location>
</feature>
<protein>
    <submittedName>
        <fullName evidence="2">Uncharacterized protein</fullName>
    </submittedName>
</protein>
<accession>A0ABY7CBQ6</accession>
<organism evidence="2 3">
    <name type="scientific">Puccinia triticina</name>
    <dbReference type="NCBI Taxonomy" id="208348"/>
    <lineage>
        <taxon>Eukaryota</taxon>
        <taxon>Fungi</taxon>
        <taxon>Dikarya</taxon>
        <taxon>Basidiomycota</taxon>
        <taxon>Pucciniomycotina</taxon>
        <taxon>Pucciniomycetes</taxon>
        <taxon>Pucciniales</taxon>
        <taxon>Pucciniaceae</taxon>
        <taxon>Puccinia</taxon>
    </lineage>
</organism>
<dbReference type="GeneID" id="77806635"/>
<sequence length="82" mass="9692">MRQPQSPNTAHPFPPFVRFAQRLWIEIEHDQNNYQYQLTSFLLIASTPSLAHYQHTPWPANSTPNNYPPPSRHHILSHRHQT</sequence>